<protein>
    <submittedName>
        <fullName evidence="2">DUF4209 domain-containing protein</fullName>
    </submittedName>
</protein>
<evidence type="ECO:0000259" key="1">
    <source>
        <dbReference type="Pfam" id="PF13910"/>
    </source>
</evidence>
<sequence length="185" mass="21375">MKLMLEAYKVDKFSAEGVLQHLATTWIGEPRPVREHGRESSTQPLRLLIPGVRVLFSELDAWRTGRAEEPNFIAATDSLVLKVEYLLRYLCDLLGIPTFRPKRDGVVHEKLLDELLRDLSEDGRLDADDLFYIRFYLQEKVGQNLRNRIAHGLMDETEYGLENAFLVLTMILKLANYEFRPSTHA</sequence>
<feature type="domain" description="DUF4209" evidence="1">
    <location>
        <begin position="83"/>
        <end position="173"/>
    </location>
</feature>
<dbReference type="Pfam" id="PF13910">
    <property type="entry name" value="DUF4209"/>
    <property type="match status" value="1"/>
</dbReference>
<evidence type="ECO:0000313" key="3">
    <source>
        <dbReference type="Proteomes" id="UP000830401"/>
    </source>
</evidence>
<dbReference type="Proteomes" id="UP000830401">
    <property type="component" value="Plasmid unnamed5"/>
</dbReference>
<reference evidence="2" key="1">
    <citation type="submission" date="2022-04" db="EMBL/GenBank/DDBJ databases">
        <title>Hymenobacter sp. isolated from the air.</title>
        <authorList>
            <person name="Won M."/>
            <person name="Lee C.-M."/>
            <person name="Woen H.-Y."/>
            <person name="Kwon S.-W."/>
        </authorList>
    </citation>
    <scope>NUCLEOTIDE SEQUENCE</scope>
    <source>
        <strain evidence="2">5420S-77</strain>
        <plasmid evidence="2">unnamed5</plasmid>
    </source>
</reference>
<keyword evidence="2" id="KW-0614">Plasmid</keyword>
<keyword evidence="3" id="KW-1185">Reference proteome</keyword>
<dbReference type="EMBL" id="CP095066">
    <property type="protein sequence ID" value="UOQ69584.1"/>
    <property type="molecule type" value="Genomic_DNA"/>
</dbReference>
<gene>
    <name evidence="2" type="ORF">MUN86_28720</name>
</gene>
<evidence type="ECO:0000313" key="2">
    <source>
        <dbReference type="EMBL" id="UOQ69584.1"/>
    </source>
</evidence>
<proteinExistence type="predicted"/>
<dbReference type="InterPro" id="IPR025209">
    <property type="entry name" value="DUF4209"/>
</dbReference>
<name>A0ABY4GFB1_9BACT</name>
<dbReference type="RefSeq" id="WP_245127430.1">
    <property type="nucleotide sequence ID" value="NZ_CP095066.1"/>
</dbReference>
<organism evidence="2 3">
    <name type="scientific">Hymenobacter volaticus</name>
    <dbReference type="NCBI Taxonomy" id="2932254"/>
    <lineage>
        <taxon>Bacteria</taxon>
        <taxon>Pseudomonadati</taxon>
        <taxon>Bacteroidota</taxon>
        <taxon>Cytophagia</taxon>
        <taxon>Cytophagales</taxon>
        <taxon>Hymenobacteraceae</taxon>
        <taxon>Hymenobacter</taxon>
    </lineage>
</organism>
<geneLocation type="plasmid" evidence="2 3">
    <name>unnamed5</name>
</geneLocation>
<accession>A0ABY4GFB1</accession>